<evidence type="ECO:0000256" key="5">
    <source>
        <dbReference type="ARBA" id="ARBA00023198"/>
    </source>
</evidence>
<dbReference type="InterPro" id="IPR035897">
    <property type="entry name" value="Toll_tir_struct_dom_sf"/>
</dbReference>
<feature type="domain" description="TIR" evidence="8">
    <location>
        <begin position="147"/>
        <end position="281"/>
    </location>
</feature>
<dbReference type="FunFam" id="3.40.50.10140:FF:000005">
    <property type="entry name" value="Myeloid differentiation primary response protein MyD88"/>
    <property type="match status" value="1"/>
</dbReference>
<dbReference type="CDD" id="cd08312">
    <property type="entry name" value="Death_MyD88"/>
    <property type="match status" value="1"/>
</dbReference>
<accession>A0A2R4S910</accession>
<dbReference type="PROSITE" id="PS50017">
    <property type="entry name" value="DEATH_DOMAIN"/>
    <property type="match status" value="1"/>
</dbReference>
<dbReference type="PANTHER" id="PTHR15079">
    <property type="entry name" value="MYD88"/>
    <property type="match status" value="1"/>
</dbReference>
<dbReference type="SUPFAM" id="SSF47986">
    <property type="entry name" value="DEATH domain"/>
    <property type="match status" value="1"/>
</dbReference>
<keyword evidence="2 6" id="KW-0963">Cytoplasm</keyword>
<dbReference type="GO" id="GO:0035325">
    <property type="term" value="F:Toll-like receptor binding"/>
    <property type="evidence" value="ECO:0007669"/>
    <property type="project" value="TreeGrafter"/>
</dbReference>
<dbReference type="InterPro" id="IPR000488">
    <property type="entry name" value="Death_dom"/>
</dbReference>
<evidence type="ECO:0000256" key="6">
    <source>
        <dbReference type="PIRNR" id="PIRNR037756"/>
    </source>
</evidence>
<dbReference type="InterPro" id="IPR011029">
    <property type="entry name" value="DEATH-like_dom_sf"/>
</dbReference>
<dbReference type="GO" id="GO:0005886">
    <property type="term" value="C:plasma membrane"/>
    <property type="evidence" value="ECO:0007669"/>
    <property type="project" value="TreeGrafter"/>
</dbReference>
<evidence type="ECO:0000256" key="3">
    <source>
        <dbReference type="ARBA" id="ARBA00022588"/>
    </source>
</evidence>
<evidence type="ECO:0000259" key="7">
    <source>
        <dbReference type="PROSITE" id="PS50017"/>
    </source>
</evidence>
<dbReference type="GO" id="GO:0070976">
    <property type="term" value="F:TIR domain binding"/>
    <property type="evidence" value="ECO:0007669"/>
    <property type="project" value="InterPro"/>
</dbReference>
<dbReference type="FunFam" id="1.10.533.10:FF:000029">
    <property type="entry name" value="Myeloid differentiation primary response protein MyD88"/>
    <property type="match status" value="1"/>
</dbReference>
<evidence type="ECO:0000259" key="8">
    <source>
        <dbReference type="PROSITE" id="PS50104"/>
    </source>
</evidence>
<sequence length="283" mass="32344">MACAKPRSSAVNFHEVPLRALNTTVRKQLALFLNPVLLGSANWERLAEELGFDYLHIRNMDRCPDPTWKLPDDCTSRDNSTVGALLDALLKLERHDVITDLQAAIEQDCVRFLAEKKSGRPPPRSEPRPFEPPDCVTMLDVPEVYVGKFDAFVCYCYADIDFVKEMIQHLERSSYSLKLCVMDRDVLPGQCVYTISSELIENRCNKIVVIISDDFLESSECDFQTKLALSIAPGARSRRLIPVKYKAISKTYPGILRHITMSDYTKISTKEWFWDRLAKAIKY</sequence>
<dbReference type="InterPro" id="IPR017281">
    <property type="entry name" value="Myelin_different_resp_MyD88"/>
</dbReference>
<dbReference type="GO" id="GO:0050830">
    <property type="term" value="P:defense response to Gram-positive bacterium"/>
    <property type="evidence" value="ECO:0007669"/>
    <property type="project" value="TreeGrafter"/>
</dbReference>
<evidence type="ECO:0000256" key="1">
    <source>
        <dbReference type="ARBA" id="ARBA00004496"/>
    </source>
</evidence>
<evidence type="ECO:0000313" key="9">
    <source>
        <dbReference type="EMBL" id="AVZ43924.1"/>
    </source>
</evidence>
<dbReference type="GO" id="GO:0043123">
    <property type="term" value="P:positive regulation of canonical NF-kappaB signal transduction"/>
    <property type="evidence" value="ECO:0007669"/>
    <property type="project" value="InterPro"/>
</dbReference>
<comment type="subcellular location">
    <subcellularLocation>
        <location evidence="1 6">Cytoplasm</location>
    </subcellularLocation>
</comment>
<dbReference type="Pfam" id="PF13676">
    <property type="entry name" value="TIR_2"/>
    <property type="match status" value="1"/>
</dbReference>
<dbReference type="Gene3D" id="3.40.50.10140">
    <property type="entry name" value="Toll/interleukin-1 receptor homology (TIR) domain"/>
    <property type="match status" value="1"/>
</dbReference>
<dbReference type="PIRSF" id="PIRSF037756">
    <property type="entry name" value="MyD88"/>
    <property type="match status" value="1"/>
</dbReference>
<keyword evidence="3" id="KW-0399">Innate immunity</keyword>
<dbReference type="EMBL" id="MF139770">
    <property type="protein sequence ID" value="AVZ43924.1"/>
    <property type="molecule type" value="mRNA"/>
</dbReference>
<reference evidence="9" key="1">
    <citation type="submission" date="2017-05" db="EMBL/GenBank/DDBJ databases">
        <title>Molecular cloning and analysis of lamprey Myd88 with method of bioinformatics and transcriptional discrepancy.</title>
        <authorList>
            <person name="Li Q."/>
            <person name="Zhao C."/>
            <person name="Zhao P."/>
        </authorList>
    </citation>
    <scope>NUCLEOTIDE SEQUENCE</scope>
</reference>
<proteinExistence type="evidence at transcript level"/>
<protein>
    <recommendedName>
        <fullName evidence="6">Myeloid differentiation primary response protein MyD88</fullName>
    </recommendedName>
</protein>
<dbReference type="Pfam" id="PF00531">
    <property type="entry name" value="Death"/>
    <property type="match status" value="1"/>
</dbReference>
<organism evidence="9">
    <name type="scientific">Lethenteron camtschaticum</name>
    <name type="common">Japanese lamprey</name>
    <name type="synonym">Lampetra japonica</name>
    <dbReference type="NCBI Taxonomy" id="980415"/>
    <lineage>
        <taxon>Eukaryota</taxon>
        <taxon>Metazoa</taxon>
        <taxon>Chordata</taxon>
        <taxon>Craniata</taxon>
        <taxon>Vertebrata</taxon>
        <taxon>Cyclostomata</taxon>
        <taxon>Hyperoartia</taxon>
        <taxon>Petromyzontiformes</taxon>
        <taxon>Petromyzontidae</taxon>
        <taxon>Lethenteron</taxon>
    </lineage>
</organism>
<feature type="domain" description="Death" evidence="7">
    <location>
        <begin position="41"/>
        <end position="105"/>
    </location>
</feature>
<gene>
    <name evidence="9" type="primary">MyD88</name>
</gene>
<comment type="function">
    <text evidence="6">Adapter protein involved in the Toll-like receptor and IL-1 receptor signaling pathway in the innate immune response.</text>
</comment>
<evidence type="ECO:0000256" key="4">
    <source>
        <dbReference type="ARBA" id="ARBA00022859"/>
    </source>
</evidence>
<dbReference type="PANTHER" id="PTHR15079:SF3">
    <property type="entry name" value="MYELOID DIFFERENTIATION PRIMARY RESPONSE PROTEIN MYD88"/>
    <property type="match status" value="1"/>
</dbReference>
<dbReference type="PROSITE" id="PS50104">
    <property type="entry name" value="TIR"/>
    <property type="match status" value="1"/>
</dbReference>
<dbReference type="SMART" id="SM00255">
    <property type="entry name" value="TIR"/>
    <property type="match status" value="1"/>
</dbReference>
<dbReference type="Gene3D" id="1.10.533.10">
    <property type="entry name" value="Death Domain, Fas"/>
    <property type="match status" value="1"/>
</dbReference>
<dbReference type="GO" id="GO:0045087">
    <property type="term" value="P:innate immune response"/>
    <property type="evidence" value="ECO:0007669"/>
    <property type="project" value="UniProtKB-KW"/>
</dbReference>
<dbReference type="SUPFAM" id="SSF52200">
    <property type="entry name" value="Toll/Interleukin receptor TIR domain"/>
    <property type="match status" value="1"/>
</dbReference>
<dbReference type="InterPro" id="IPR034249">
    <property type="entry name" value="MyD88_Death"/>
</dbReference>
<keyword evidence="5 6" id="KW-0395">Inflammatory response</keyword>
<dbReference type="GO" id="GO:0005737">
    <property type="term" value="C:cytoplasm"/>
    <property type="evidence" value="ECO:0007669"/>
    <property type="project" value="UniProtKB-SubCell"/>
</dbReference>
<dbReference type="GO" id="GO:0034142">
    <property type="term" value="P:toll-like receptor 4 signaling pathway"/>
    <property type="evidence" value="ECO:0007669"/>
    <property type="project" value="TreeGrafter"/>
</dbReference>
<dbReference type="AlphaFoldDB" id="A0A2R4S910"/>
<dbReference type="GO" id="GO:0008063">
    <property type="term" value="P:Toll signaling pathway"/>
    <property type="evidence" value="ECO:0007669"/>
    <property type="project" value="TreeGrafter"/>
</dbReference>
<dbReference type="GO" id="GO:0006954">
    <property type="term" value="P:inflammatory response"/>
    <property type="evidence" value="ECO:0007669"/>
    <property type="project" value="UniProtKB-KW"/>
</dbReference>
<evidence type="ECO:0000256" key="2">
    <source>
        <dbReference type="ARBA" id="ARBA00022490"/>
    </source>
</evidence>
<dbReference type="InterPro" id="IPR000157">
    <property type="entry name" value="TIR_dom"/>
</dbReference>
<name>A0A2R4S910_LETCA</name>
<dbReference type="GO" id="GO:0002755">
    <property type="term" value="P:MyD88-dependent toll-like receptor signaling pathway"/>
    <property type="evidence" value="ECO:0007669"/>
    <property type="project" value="InterPro"/>
</dbReference>
<keyword evidence="4 6" id="KW-0391">Immunity</keyword>
<dbReference type="SMART" id="SM00005">
    <property type="entry name" value="DEATH"/>
    <property type="match status" value="1"/>
</dbReference>